<reference evidence="1" key="1">
    <citation type="submission" date="2023-11" db="EMBL/GenBank/DDBJ databases">
        <authorList>
            <person name="Poullet M."/>
        </authorList>
    </citation>
    <scope>NUCLEOTIDE SEQUENCE</scope>
    <source>
        <strain evidence="1">E1834</strain>
    </source>
</reference>
<dbReference type="EMBL" id="CAVMJV010000139">
    <property type="protein sequence ID" value="CAK5111369.1"/>
    <property type="molecule type" value="Genomic_DNA"/>
</dbReference>
<name>A0ACB1AXW2_MELEN</name>
<keyword evidence="2" id="KW-1185">Reference proteome</keyword>
<sequence length="110" mass="12863">MGLGKTVQSVPLSTLGNWEREFNEWAPEINAIVYHGGAVSRKIIRDYEFFYKKVDGRRRNVPKFDALITTYEGMYILLALLLVITFLPLFTFKLLYKKLKYFDESISVFV</sequence>
<protein>
    <submittedName>
        <fullName evidence="1">Uncharacterized protein</fullName>
    </submittedName>
</protein>
<organism evidence="1 2">
    <name type="scientific">Meloidogyne enterolobii</name>
    <name type="common">Root-knot nematode worm</name>
    <name type="synonym">Meloidogyne mayaguensis</name>
    <dbReference type="NCBI Taxonomy" id="390850"/>
    <lineage>
        <taxon>Eukaryota</taxon>
        <taxon>Metazoa</taxon>
        <taxon>Ecdysozoa</taxon>
        <taxon>Nematoda</taxon>
        <taxon>Chromadorea</taxon>
        <taxon>Rhabditida</taxon>
        <taxon>Tylenchina</taxon>
        <taxon>Tylenchomorpha</taxon>
        <taxon>Tylenchoidea</taxon>
        <taxon>Meloidogynidae</taxon>
        <taxon>Meloidogyninae</taxon>
        <taxon>Meloidogyne</taxon>
    </lineage>
</organism>
<evidence type="ECO:0000313" key="1">
    <source>
        <dbReference type="EMBL" id="CAK5111369.1"/>
    </source>
</evidence>
<evidence type="ECO:0000313" key="2">
    <source>
        <dbReference type="Proteomes" id="UP001497535"/>
    </source>
</evidence>
<proteinExistence type="predicted"/>
<dbReference type="Proteomes" id="UP001497535">
    <property type="component" value="Unassembled WGS sequence"/>
</dbReference>
<comment type="caution">
    <text evidence="1">The sequence shown here is derived from an EMBL/GenBank/DDBJ whole genome shotgun (WGS) entry which is preliminary data.</text>
</comment>
<gene>
    <name evidence="1" type="ORF">MENTE1834_LOCUS44649</name>
</gene>
<accession>A0ACB1AXW2</accession>